<dbReference type="Gene3D" id="3.40.50.720">
    <property type="entry name" value="NAD(P)-binding Rossmann-like Domain"/>
    <property type="match status" value="1"/>
</dbReference>
<evidence type="ECO:0000313" key="5">
    <source>
        <dbReference type="Proteomes" id="UP000028545"/>
    </source>
</evidence>
<comment type="caution">
    <text evidence="4">The sequence shown here is derived from an EMBL/GenBank/DDBJ whole genome shotgun (WGS) entry which is preliminary data.</text>
</comment>
<dbReference type="Proteomes" id="UP000028545">
    <property type="component" value="Unassembled WGS sequence"/>
</dbReference>
<reference evidence="4 5" key="1">
    <citation type="journal article" date="2014" name="Genome Announc.">
        <title>Draft genome sequence of the pathogenic fungus Scedosporium apiospermum.</title>
        <authorList>
            <person name="Vandeputte P."/>
            <person name="Ghamrawi S."/>
            <person name="Rechenmann M."/>
            <person name="Iltis A."/>
            <person name="Giraud S."/>
            <person name="Fleury M."/>
            <person name="Thornton C."/>
            <person name="Delhaes L."/>
            <person name="Meyer W."/>
            <person name="Papon N."/>
            <person name="Bouchara J.P."/>
        </authorList>
    </citation>
    <scope>NUCLEOTIDE SEQUENCE [LARGE SCALE GENOMIC DNA]</scope>
    <source>
        <strain evidence="4 5">IHEM 14462</strain>
    </source>
</reference>
<dbReference type="SUPFAM" id="SSF51735">
    <property type="entry name" value="NAD(P)-binding Rossmann-fold domains"/>
    <property type="match status" value="1"/>
</dbReference>
<proteinExistence type="inferred from homology"/>
<dbReference type="FunFam" id="3.40.50.720:FF:000084">
    <property type="entry name" value="Short-chain dehydrogenase reductase"/>
    <property type="match status" value="1"/>
</dbReference>
<dbReference type="OMA" id="VWDTTMA"/>
<dbReference type="GeneID" id="27721573"/>
<protein>
    <submittedName>
        <fullName evidence="4">2-(S)-hydroxypropyl-CoM dehydrogenase</fullName>
    </submittedName>
</protein>
<keyword evidence="2" id="KW-0521">NADP</keyword>
<accession>A0A084GCL1</accession>
<organism evidence="4 5">
    <name type="scientific">Pseudallescheria apiosperma</name>
    <name type="common">Scedosporium apiospermum</name>
    <dbReference type="NCBI Taxonomy" id="563466"/>
    <lineage>
        <taxon>Eukaryota</taxon>
        <taxon>Fungi</taxon>
        <taxon>Dikarya</taxon>
        <taxon>Ascomycota</taxon>
        <taxon>Pezizomycotina</taxon>
        <taxon>Sordariomycetes</taxon>
        <taxon>Hypocreomycetidae</taxon>
        <taxon>Microascales</taxon>
        <taxon>Microascaceae</taxon>
        <taxon>Scedosporium</taxon>
    </lineage>
</organism>
<dbReference type="AlphaFoldDB" id="A0A084GCL1"/>
<evidence type="ECO:0000256" key="1">
    <source>
        <dbReference type="ARBA" id="ARBA00006484"/>
    </source>
</evidence>
<keyword evidence="5" id="KW-1185">Reference proteome</keyword>
<dbReference type="HOGENOM" id="CLU_010194_1_0_1"/>
<evidence type="ECO:0000256" key="2">
    <source>
        <dbReference type="ARBA" id="ARBA00022857"/>
    </source>
</evidence>
<evidence type="ECO:0000256" key="3">
    <source>
        <dbReference type="ARBA" id="ARBA00023002"/>
    </source>
</evidence>
<keyword evidence="3" id="KW-0560">Oxidoreductase</keyword>
<sequence length="266" mass="27935">MAGVLARFPGVAFITGAGGTGIGAAVAKAFATSGCSRFAITDINGDSLSRTRDAIVALNPKAHVVLRTGDVSDESFVDSFMANVSSTFRRVDYAVNCAGILGNDLRSTETPVSTFDAITSVNYKGTWLASRAALAQMLKQEPLSAHPKQRGAIVNIASQLGIVARPGAAAYCASKAAIINMTRSDAIDYSRDDIRVNCVCPGVIETPMTTGSEEVTQRLKPAIDIAPMRRMGKPEEIADAVLFLCSSQASFIQGHALVVDGGYTIN</sequence>
<dbReference type="RefSeq" id="XP_016644872.1">
    <property type="nucleotide sequence ID" value="XM_016785496.1"/>
</dbReference>
<evidence type="ECO:0000313" key="4">
    <source>
        <dbReference type="EMBL" id="KEZ45073.1"/>
    </source>
</evidence>
<dbReference type="GO" id="GO:0016491">
    <property type="term" value="F:oxidoreductase activity"/>
    <property type="evidence" value="ECO:0007669"/>
    <property type="project" value="UniProtKB-KW"/>
</dbReference>
<dbReference type="OrthoDB" id="47007at2759"/>
<dbReference type="InterPro" id="IPR002347">
    <property type="entry name" value="SDR_fam"/>
</dbReference>
<dbReference type="PRINTS" id="PR00081">
    <property type="entry name" value="GDHRDH"/>
</dbReference>
<dbReference type="KEGG" id="sapo:SAPIO_CDS2501"/>
<dbReference type="VEuPathDB" id="FungiDB:SAPIO_CDS2501"/>
<dbReference type="CDD" id="cd05233">
    <property type="entry name" value="SDR_c"/>
    <property type="match status" value="1"/>
</dbReference>
<dbReference type="PRINTS" id="PR00080">
    <property type="entry name" value="SDRFAMILY"/>
</dbReference>
<dbReference type="InterPro" id="IPR036291">
    <property type="entry name" value="NAD(P)-bd_dom_sf"/>
</dbReference>
<dbReference type="EMBL" id="JOWA01000086">
    <property type="protein sequence ID" value="KEZ45073.1"/>
    <property type="molecule type" value="Genomic_DNA"/>
</dbReference>
<dbReference type="Pfam" id="PF13561">
    <property type="entry name" value="adh_short_C2"/>
    <property type="match status" value="1"/>
</dbReference>
<name>A0A084GCL1_PSEDA</name>
<dbReference type="PANTHER" id="PTHR24321:SF12">
    <property type="entry name" value="SHORT-CHAIN DEHYDROGENASE_REDUCTASE FAMILY, PUTATIVE (AFU_ORTHOLOGUE AFUA_5G14340)-RELATED"/>
    <property type="match status" value="1"/>
</dbReference>
<dbReference type="PANTHER" id="PTHR24321">
    <property type="entry name" value="DEHYDROGENASES, SHORT CHAIN"/>
    <property type="match status" value="1"/>
</dbReference>
<comment type="similarity">
    <text evidence="1">Belongs to the short-chain dehydrogenases/reductases (SDR) family.</text>
</comment>
<gene>
    <name evidence="4" type="ORF">SAPIO_CDS2501</name>
</gene>